<gene>
    <name evidence="2" type="ORF">FA14DRAFT_178888</name>
</gene>
<feature type="signal peptide" evidence="1">
    <location>
        <begin position="1"/>
        <end position="23"/>
    </location>
</feature>
<accession>A0A316VD01</accession>
<proteinExistence type="predicted"/>
<protein>
    <submittedName>
        <fullName evidence="2">Uncharacterized protein</fullName>
    </submittedName>
</protein>
<dbReference type="AlphaFoldDB" id="A0A316VD01"/>
<reference evidence="2 3" key="1">
    <citation type="journal article" date="2018" name="Mol. Biol. Evol.">
        <title>Broad Genomic Sampling Reveals a Smut Pathogenic Ancestry of the Fungal Clade Ustilaginomycotina.</title>
        <authorList>
            <person name="Kijpornyongpan T."/>
            <person name="Mondo S.J."/>
            <person name="Barry K."/>
            <person name="Sandor L."/>
            <person name="Lee J."/>
            <person name="Lipzen A."/>
            <person name="Pangilinan J."/>
            <person name="LaButti K."/>
            <person name="Hainaut M."/>
            <person name="Henrissat B."/>
            <person name="Grigoriev I.V."/>
            <person name="Spatafora J.W."/>
            <person name="Aime M.C."/>
        </authorList>
    </citation>
    <scope>NUCLEOTIDE SEQUENCE [LARGE SCALE GENOMIC DNA]</scope>
    <source>
        <strain evidence="2 3">MCA 3882</strain>
    </source>
</reference>
<dbReference type="InParanoid" id="A0A316VD01"/>
<feature type="chain" id="PRO_5016258810" evidence="1">
    <location>
        <begin position="24"/>
        <end position="137"/>
    </location>
</feature>
<organism evidence="2 3">
    <name type="scientific">Meira miltonrushii</name>
    <dbReference type="NCBI Taxonomy" id="1280837"/>
    <lineage>
        <taxon>Eukaryota</taxon>
        <taxon>Fungi</taxon>
        <taxon>Dikarya</taxon>
        <taxon>Basidiomycota</taxon>
        <taxon>Ustilaginomycotina</taxon>
        <taxon>Exobasidiomycetes</taxon>
        <taxon>Exobasidiales</taxon>
        <taxon>Brachybasidiaceae</taxon>
        <taxon>Meira</taxon>
    </lineage>
</organism>
<name>A0A316VD01_9BASI</name>
<dbReference type="Proteomes" id="UP000245771">
    <property type="component" value="Unassembled WGS sequence"/>
</dbReference>
<dbReference type="EMBL" id="KZ819603">
    <property type="protein sequence ID" value="PWN35519.1"/>
    <property type="molecule type" value="Genomic_DNA"/>
</dbReference>
<keyword evidence="3" id="KW-1185">Reference proteome</keyword>
<dbReference type="GeneID" id="37022664"/>
<evidence type="ECO:0000256" key="1">
    <source>
        <dbReference type="SAM" id="SignalP"/>
    </source>
</evidence>
<evidence type="ECO:0000313" key="2">
    <source>
        <dbReference type="EMBL" id="PWN35519.1"/>
    </source>
</evidence>
<dbReference type="RefSeq" id="XP_025355821.1">
    <property type="nucleotide sequence ID" value="XM_025500883.1"/>
</dbReference>
<sequence>MLKAHFLVCLLFCASLLLPYVLCVGDNKQSGKRKSHAERMERTEGTQRFHEVKLARDLDLHSKTRQALATQIAEHSQDSNHVFNVNHGIEPVAEYFDKKIKKHRQNLKDLTFLHKLPGAQTVNDLKNKAKLPHNYEE</sequence>
<evidence type="ECO:0000313" key="3">
    <source>
        <dbReference type="Proteomes" id="UP000245771"/>
    </source>
</evidence>
<keyword evidence="1" id="KW-0732">Signal</keyword>